<name>A0ABS2DBK9_9SPHN</name>
<dbReference type="RefSeq" id="WP_204199518.1">
    <property type="nucleotide sequence ID" value="NZ_JAFEMC010000004.1"/>
</dbReference>
<organism evidence="2 3">
    <name type="scientific">Sphingomonas longa</name>
    <dbReference type="NCBI Taxonomy" id="2778730"/>
    <lineage>
        <taxon>Bacteria</taxon>
        <taxon>Pseudomonadati</taxon>
        <taxon>Pseudomonadota</taxon>
        <taxon>Alphaproteobacteria</taxon>
        <taxon>Sphingomonadales</taxon>
        <taxon>Sphingomonadaceae</taxon>
        <taxon>Sphingomonas</taxon>
    </lineage>
</organism>
<dbReference type="InterPro" id="IPR037914">
    <property type="entry name" value="SpoVT-AbrB_sf"/>
</dbReference>
<proteinExistence type="predicted"/>
<evidence type="ECO:0000313" key="3">
    <source>
        <dbReference type="Proteomes" id="UP000763641"/>
    </source>
</evidence>
<reference evidence="2 3" key="1">
    <citation type="submission" date="2020-12" db="EMBL/GenBank/DDBJ databases">
        <title>Sphingomonas sp.</title>
        <authorList>
            <person name="Kim M.K."/>
        </authorList>
    </citation>
    <scope>NUCLEOTIDE SEQUENCE [LARGE SCALE GENOMIC DNA]</scope>
    <source>
        <strain evidence="2 3">BT552</strain>
    </source>
</reference>
<protein>
    <submittedName>
        <fullName evidence="2">AbrB/MazE/SpoVT family DNA-binding domain-containing protein</fullName>
    </submittedName>
</protein>
<dbReference type="EMBL" id="JAFEMC010000004">
    <property type="protein sequence ID" value="MBM6577409.1"/>
    <property type="molecule type" value="Genomic_DNA"/>
</dbReference>
<dbReference type="Pfam" id="PF04014">
    <property type="entry name" value="MazE_antitoxin"/>
    <property type="match status" value="1"/>
</dbReference>
<dbReference type="InterPro" id="IPR007159">
    <property type="entry name" value="SpoVT-AbrB_dom"/>
</dbReference>
<accession>A0ABS2DBK9</accession>
<dbReference type="GO" id="GO:0003677">
    <property type="term" value="F:DNA binding"/>
    <property type="evidence" value="ECO:0007669"/>
    <property type="project" value="UniProtKB-KW"/>
</dbReference>
<dbReference type="SUPFAM" id="SSF89447">
    <property type="entry name" value="AbrB/MazE/MraZ-like"/>
    <property type="match status" value="1"/>
</dbReference>
<dbReference type="NCBIfam" id="TIGR01439">
    <property type="entry name" value="lp_hng_hel_AbrB"/>
    <property type="match status" value="1"/>
</dbReference>
<dbReference type="Gene3D" id="2.10.260.10">
    <property type="match status" value="1"/>
</dbReference>
<evidence type="ECO:0000313" key="2">
    <source>
        <dbReference type="EMBL" id="MBM6577409.1"/>
    </source>
</evidence>
<evidence type="ECO:0000259" key="1">
    <source>
        <dbReference type="SMART" id="SM00966"/>
    </source>
</evidence>
<keyword evidence="2" id="KW-0238">DNA-binding</keyword>
<sequence>MNAQTIISGKGQVVIPKDVRDRLHLSPGDRLDVIERPDGVLLRRRPAGLKEPFDVVTARIRARVRYDGPPVPLEDMSASIAKMWANGGPDWDR</sequence>
<dbReference type="SMART" id="SM00966">
    <property type="entry name" value="SpoVT_AbrB"/>
    <property type="match status" value="1"/>
</dbReference>
<keyword evidence="3" id="KW-1185">Reference proteome</keyword>
<feature type="domain" description="SpoVT-AbrB" evidence="1">
    <location>
        <begin position="5"/>
        <end position="50"/>
    </location>
</feature>
<dbReference type="Proteomes" id="UP000763641">
    <property type="component" value="Unassembled WGS sequence"/>
</dbReference>
<comment type="caution">
    <text evidence="2">The sequence shown here is derived from an EMBL/GenBank/DDBJ whole genome shotgun (WGS) entry which is preliminary data.</text>
</comment>
<gene>
    <name evidence="2" type="ORF">ILT43_13585</name>
</gene>